<dbReference type="SUPFAM" id="SSF50249">
    <property type="entry name" value="Nucleic acid-binding proteins"/>
    <property type="match status" value="1"/>
</dbReference>
<organism evidence="4 5">
    <name type="scientific">Flagellimonas aurea</name>
    <dbReference type="NCBI Taxonomy" id="2915619"/>
    <lineage>
        <taxon>Bacteria</taxon>
        <taxon>Pseudomonadati</taxon>
        <taxon>Bacteroidota</taxon>
        <taxon>Flavobacteriia</taxon>
        <taxon>Flavobacteriales</taxon>
        <taxon>Flavobacteriaceae</taxon>
        <taxon>Flagellimonas</taxon>
    </lineage>
</organism>
<reference evidence="4 5" key="1">
    <citation type="submission" date="2021-03" db="EMBL/GenBank/DDBJ databases">
        <title>Muricauda lutimaris sp. nov. and Muricauda ruestringensis sp. nov, two marine members of the Flavobacteriaceae isolated from deep sea sediments of Western Pacific.</title>
        <authorList>
            <person name="Zhao S."/>
            <person name="Liu R."/>
        </authorList>
    </citation>
    <scope>NUCLEOTIDE SEQUENCE [LARGE SCALE GENOMIC DNA]</scope>
    <source>
        <strain evidence="4 5">BC31-1-A7</strain>
    </source>
</reference>
<evidence type="ECO:0000256" key="2">
    <source>
        <dbReference type="HAMAP-Rule" id="MF_00984"/>
    </source>
</evidence>
<name>A0ABS3G2V8_9FLAO</name>
<evidence type="ECO:0000256" key="3">
    <source>
        <dbReference type="PIRNR" id="PIRNR002070"/>
    </source>
</evidence>
<sequence>MGNLRNKVQLIGNVGQDPVITDFENGKRMARVNLATNEHYRNGKGEQVTNTEWHTLIAWGKLVDIIEGFVSKGKKIAVEGKLTHRSYEDKEGNKRYVSEVVVNEILLLGGTTNEE</sequence>
<dbReference type="PIRSF" id="PIRSF002070">
    <property type="entry name" value="SSB"/>
    <property type="match status" value="1"/>
</dbReference>
<accession>A0ABS3G2V8</accession>
<protein>
    <recommendedName>
        <fullName evidence="2 3">Single-stranded DNA-binding protein</fullName>
        <shortName evidence="2">SSB</shortName>
    </recommendedName>
</protein>
<dbReference type="PANTHER" id="PTHR10302:SF0">
    <property type="entry name" value="SINGLE-STRANDED DNA-BINDING PROTEIN, MITOCHONDRIAL"/>
    <property type="match status" value="1"/>
</dbReference>
<keyword evidence="5" id="KW-1185">Reference proteome</keyword>
<evidence type="ECO:0000313" key="5">
    <source>
        <dbReference type="Proteomes" id="UP000664044"/>
    </source>
</evidence>
<dbReference type="EMBL" id="JAFLNL010000003">
    <property type="protein sequence ID" value="MBO0353746.1"/>
    <property type="molecule type" value="Genomic_DNA"/>
</dbReference>
<dbReference type="InterPro" id="IPR012340">
    <property type="entry name" value="NA-bd_OB-fold"/>
</dbReference>
<dbReference type="NCBIfam" id="TIGR00621">
    <property type="entry name" value="ssb"/>
    <property type="match status" value="1"/>
</dbReference>
<dbReference type="HAMAP" id="MF_00984">
    <property type="entry name" value="SSB"/>
    <property type="match status" value="1"/>
</dbReference>
<dbReference type="PANTHER" id="PTHR10302">
    <property type="entry name" value="SINGLE-STRANDED DNA-BINDING PROTEIN"/>
    <property type="match status" value="1"/>
</dbReference>
<evidence type="ECO:0000313" key="4">
    <source>
        <dbReference type="EMBL" id="MBO0353746.1"/>
    </source>
</evidence>
<dbReference type="InterPro" id="IPR011344">
    <property type="entry name" value="ssDNA-bd"/>
</dbReference>
<dbReference type="GO" id="GO:0003677">
    <property type="term" value="F:DNA binding"/>
    <property type="evidence" value="ECO:0007669"/>
    <property type="project" value="UniProtKB-KW"/>
</dbReference>
<dbReference type="CDD" id="cd04496">
    <property type="entry name" value="SSB_OBF"/>
    <property type="match status" value="1"/>
</dbReference>
<dbReference type="InterPro" id="IPR000424">
    <property type="entry name" value="Primosome_PriB/ssb"/>
</dbReference>
<dbReference type="Pfam" id="PF00436">
    <property type="entry name" value="SSB"/>
    <property type="match status" value="1"/>
</dbReference>
<comment type="caution">
    <text evidence="4">The sequence shown here is derived from an EMBL/GenBank/DDBJ whole genome shotgun (WGS) entry which is preliminary data.</text>
</comment>
<keyword evidence="1 2" id="KW-0238">DNA-binding</keyword>
<proteinExistence type="inferred from homology"/>
<comment type="caution">
    <text evidence="2">Lacks conserved residue(s) required for the propagation of feature annotation.</text>
</comment>
<dbReference type="PROSITE" id="PS50935">
    <property type="entry name" value="SSB"/>
    <property type="match status" value="1"/>
</dbReference>
<dbReference type="RefSeq" id="WP_207032502.1">
    <property type="nucleotide sequence ID" value="NZ_JAFLNL010000003.1"/>
</dbReference>
<gene>
    <name evidence="4" type="primary">ssb</name>
    <name evidence="4" type="ORF">J0656_06935</name>
</gene>
<dbReference type="Gene3D" id="2.40.50.140">
    <property type="entry name" value="Nucleic acid-binding proteins"/>
    <property type="match status" value="1"/>
</dbReference>
<comment type="subunit">
    <text evidence="2">Homotetramer.</text>
</comment>
<evidence type="ECO:0000256" key="1">
    <source>
        <dbReference type="ARBA" id="ARBA00023125"/>
    </source>
</evidence>
<dbReference type="Proteomes" id="UP000664044">
    <property type="component" value="Unassembled WGS sequence"/>
</dbReference>